<dbReference type="InterPro" id="IPR049071">
    <property type="entry name" value="MPI_cupin_dom"/>
</dbReference>
<gene>
    <name evidence="5" type="ORF">BAU28_18860</name>
</gene>
<dbReference type="InterPro" id="IPR011051">
    <property type="entry name" value="RmlC_Cupin_sf"/>
</dbReference>
<evidence type="ECO:0000256" key="1">
    <source>
        <dbReference type="ARBA" id="ARBA00029741"/>
    </source>
</evidence>
<dbReference type="AlphaFoldDB" id="A0A1J9U355"/>
<evidence type="ECO:0000259" key="4">
    <source>
        <dbReference type="Pfam" id="PF21621"/>
    </source>
</evidence>
<evidence type="ECO:0000313" key="6">
    <source>
        <dbReference type="Proteomes" id="UP000182788"/>
    </source>
</evidence>
<evidence type="ECO:0000256" key="2">
    <source>
        <dbReference type="ARBA" id="ARBA00030762"/>
    </source>
</evidence>
<comment type="caution">
    <text evidence="5">The sequence shown here is derived from an EMBL/GenBank/DDBJ whole genome shotgun (WGS) entry which is preliminary data.</text>
</comment>
<accession>A0A1J9U355</accession>
<keyword evidence="3" id="KW-0472">Membrane</keyword>
<evidence type="ECO:0000313" key="5">
    <source>
        <dbReference type="EMBL" id="OJD73062.1"/>
    </source>
</evidence>
<name>A0A1J9U355_9BACI</name>
<dbReference type="SUPFAM" id="SSF51182">
    <property type="entry name" value="RmlC-like cupins"/>
    <property type="match status" value="1"/>
</dbReference>
<protein>
    <recommendedName>
        <fullName evidence="1">Phosphohexomutase</fullName>
    </recommendedName>
    <alternativeName>
        <fullName evidence="2">Phosphomannose isomerase</fullName>
    </alternativeName>
</protein>
<feature type="transmembrane region" description="Helical" evidence="3">
    <location>
        <begin position="13"/>
        <end position="34"/>
    </location>
</feature>
<sequence length="81" mass="9541">MQMYILTTKILGFIHYESMFVRVFTSILFGWGFIGHRKKFSVIEGEGELIKDGELFFFKKGDHFILPNNFGESPTVEKQWM</sequence>
<keyword evidence="3" id="KW-0812">Transmembrane</keyword>
<feature type="domain" description="Mannose-6-phosphate isomerase cupin" evidence="4">
    <location>
        <begin position="40"/>
        <end position="72"/>
    </location>
</feature>
<evidence type="ECO:0000256" key="3">
    <source>
        <dbReference type="SAM" id="Phobius"/>
    </source>
</evidence>
<organism evidence="5 6">
    <name type="scientific">Bacillus paramycoides</name>
    <dbReference type="NCBI Taxonomy" id="2026194"/>
    <lineage>
        <taxon>Bacteria</taxon>
        <taxon>Bacillati</taxon>
        <taxon>Bacillota</taxon>
        <taxon>Bacilli</taxon>
        <taxon>Bacillales</taxon>
        <taxon>Bacillaceae</taxon>
        <taxon>Bacillus</taxon>
        <taxon>Bacillus cereus group</taxon>
    </lineage>
</organism>
<reference evidence="5 6" key="1">
    <citation type="submission" date="2016-06" db="EMBL/GenBank/DDBJ databases">
        <title>First insights into the genetic diversity and population structure of in the Bacillus cereus group bacteria from diverse marine environments.</title>
        <authorList>
            <person name="Liu Y."/>
            <person name="Lai Q."/>
            <person name="Shao Z."/>
        </authorList>
    </citation>
    <scope>NUCLEOTIDE SEQUENCE [LARGE SCALE GENOMIC DNA]</scope>
    <source>
        <strain evidence="5 6">NH24A2</strain>
    </source>
</reference>
<dbReference type="EMBL" id="MAOI01000133">
    <property type="protein sequence ID" value="OJD73062.1"/>
    <property type="molecule type" value="Genomic_DNA"/>
</dbReference>
<dbReference type="InterPro" id="IPR014710">
    <property type="entry name" value="RmlC-like_jellyroll"/>
</dbReference>
<keyword evidence="3" id="KW-1133">Transmembrane helix</keyword>
<dbReference type="Pfam" id="PF21621">
    <property type="entry name" value="MPI_cupin_dom"/>
    <property type="match status" value="1"/>
</dbReference>
<dbReference type="Proteomes" id="UP000182788">
    <property type="component" value="Unassembled WGS sequence"/>
</dbReference>
<proteinExistence type="predicted"/>
<dbReference type="Gene3D" id="2.60.120.10">
    <property type="entry name" value="Jelly Rolls"/>
    <property type="match status" value="1"/>
</dbReference>